<dbReference type="Pfam" id="PF01053">
    <property type="entry name" value="Cys_Met_Meta_PP"/>
    <property type="match status" value="1"/>
</dbReference>
<organism evidence="8 9">
    <name type="scientific">Saccharospirillum salsuginis</name>
    <dbReference type="NCBI Taxonomy" id="418750"/>
    <lineage>
        <taxon>Bacteria</taxon>
        <taxon>Pseudomonadati</taxon>
        <taxon>Pseudomonadota</taxon>
        <taxon>Gammaproteobacteria</taxon>
        <taxon>Oceanospirillales</taxon>
        <taxon>Saccharospirillaceae</taxon>
        <taxon>Saccharospirillum</taxon>
    </lineage>
</organism>
<reference evidence="8" key="2">
    <citation type="submission" date="2020-09" db="EMBL/GenBank/DDBJ databases">
        <authorList>
            <person name="Sun Q."/>
            <person name="Kim S."/>
        </authorList>
    </citation>
    <scope>NUCLEOTIDE SEQUENCE</scope>
    <source>
        <strain evidence="8">KCTC 22169</strain>
    </source>
</reference>
<dbReference type="GO" id="GO:0071266">
    <property type="term" value="P:'de novo' L-methionine biosynthetic process"/>
    <property type="evidence" value="ECO:0007669"/>
    <property type="project" value="UniProtKB-UniRule"/>
</dbReference>
<keyword evidence="9" id="KW-1185">Reference proteome</keyword>
<feature type="region of interest" description="Disordered" evidence="7">
    <location>
        <begin position="1"/>
        <end position="25"/>
    </location>
</feature>
<comment type="function">
    <text evidence="4">Catalyzes the formation of L-homocysteine from O-succinyl-L-homoserine (OSHS) and hydrogen sulfide.</text>
</comment>
<comment type="catalytic activity">
    <reaction evidence="4">
        <text>O-succinyl-L-homoserine + hydrogen sulfide = L-homocysteine + succinate</text>
        <dbReference type="Rhea" id="RHEA:27826"/>
        <dbReference type="ChEBI" id="CHEBI:29919"/>
        <dbReference type="ChEBI" id="CHEBI:30031"/>
        <dbReference type="ChEBI" id="CHEBI:57661"/>
        <dbReference type="ChEBI" id="CHEBI:58199"/>
    </reaction>
</comment>
<dbReference type="InterPro" id="IPR054542">
    <property type="entry name" value="Cys_met_metab_PP"/>
</dbReference>
<dbReference type="InterPro" id="IPR015424">
    <property type="entry name" value="PyrdxlP-dep_Trfase"/>
</dbReference>
<dbReference type="PIRSF" id="PIRSF001434">
    <property type="entry name" value="CGS"/>
    <property type="match status" value="1"/>
</dbReference>
<dbReference type="NCBIfam" id="NF006003">
    <property type="entry name" value="PRK08133.1"/>
    <property type="match status" value="1"/>
</dbReference>
<comment type="pathway">
    <text evidence="4">Amino-acid biosynthesis; L-methionine biosynthesis via de novo pathway; L-homocysteine from O-succinyl-L-homoserine: step 1/1.</text>
</comment>
<dbReference type="PROSITE" id="PS00868">
    <property type="entry name" value="CYS_MET_METAB_PP"/>
    <property type="match status" value="1"/>
</dbReference>
<keyword evidence="3 4" id="KW-0663">Pyridoxal phosphate</keyword>
<dbReference type="FunFam" id="3.40.640.10:FF:000035">
    <property type="entry name" value="O-succinylhomoserine sulfhydrylase"/>
    <property type="match status" value="1"/>
</dbReference>
<dbReference type="GO" id="GO:0005737">
    <property type="term" value="C:cytoplasm"/>
    <property type="evidence" value="ECO:0007669"/>
    <property type="project" value="TreeGrafter"/>
</dbReference>
<feature type="modified residue" description="N6-(pyridoxal phosphate)lysine" evidence="4 5">
    <location>
        <position position="214"/>
    </location>
</feature>
<dbReference type="Proteomes" id="UP000626148">
    <property type="component" value="Unassembled WGS sequence"/>
</dbReference>
<dbReference type="InterPro" id="IPR000277">
    <property type="entry name" value="Cys/Met-Metab_PyrdxlP-dep_enz"/>
</dbReference>
<dbReference type="Gene3D" id="3.90.1150.10">
    <property type="entry name" value="Aspartate Aminotransferase, domain 1"/>
    <property type="match status" value="1"/>
</dbReference>
<dbReference type="Gene3D" id="3.40.640.10">
    <property type="entry name" value="Type I PLP-dependent aspartate aminotransferase-like (Major domain)"/>
    <property type="match status" value="1"/>
</dbReference>
<dbReference type="GO" id="GO:0071268">
    <property type="term" value="P:homocysteine biosynthetic process"/>
    <property type="evidence" value="ECO:0007669"/>
    <property type="project" value="InterPro"/>
</dbReference>
<sequence length="395" mass="42985">MKDEREAALKNARPATQAVRGGHRRTNEMEHAEAIFMTSSYVFDDAQQAADTFAGDRDGNVYSRYTNPTVRTFEERLALLEGGEACAATSSGMAAIFAICMSFLRSGDHLVSSRSIFGSTNVVFNKYLDRFGVGTTYVDPKDLNAWREAIRPETRLLFLETPSNPLSEVADLQALSQLAKEQGALLVVDNCFCTPALQRPLALGADLVMHSATKYIDGQGRALGGAVVGDHEHIEEIVGFLRSAGPSMSPFNAWVFLKGLETLDLRMKQHSANAQALAEWLQAQPTVEKVHYLGLPDHPQHELAKRQQSGFGGVVSFVVRGGQEAAWKVIDSTRILSVTANLGDTKTTITHPYTTTHGRVSDEAKMTAGIVPGLIRVAVGLEDVLDIQEDLARGL</sequence>
<evidence type="ECO:0000256" key="1">
    <source>
        <dbReference type="ARBA" id="ARBA00001933"/>
    </source>
</evidence>
<dbReference type="GO" id="GO:0016846">
    <property type="term" value="F:carbon-sulfur lyase activity"/>
    <property type="evidence" value="ECO:0007669"/>
    <property type="project" value="TreeGrafter"/>
</dbReference>
<keyword evidence="4" id="KW-0028">Amino-acid biosynthesis</keyword>
<evidence type="ECO:0000256" key="6">
    <source>
        <dbReference type="RuleBase" id="RU362118"/>
    </source>
</evidence>
<dbReference type="EMBL" id="BMXR01000018">
    <property type="protein sequence ID" value="GGX74386.1"/>
    <property type="molecule type" value="Genomic_DNA"/>
</dbReference>
<dbReference type="InterPro" id="IPR015421">
    <property type="entry name" value="PyrdxlP-dep_Trfase_major"/>
</dbReference>
<dbReference type="GO" id="GO:0030170">
    <property type="term" value="F:pyridoxal phosphate binding"/>
    <property type="evidence" value="ECO:0007669"/>
    <property type="project" value="UniProtKB-UniRule"/>
</dbReference>
<dbReference type="PANTHER" id="PTHR11808:SF80">
    <property type="entry name" value="CYSTATHIONINE GAMMA-LYASE"/>
    <property type="match status" value="1"/>
</dbReference>
<comment type="caution">
    <text evidence="8">The sequence shown here is derived from an EMBL/GenBank/DDBJ whole genome shotgun (WGS) entry which is preliminary data.</text>
</comment>
<keyword evidence="4" id="KW-0486">Methionine biosynthesis</keyword>
<evidence type="ECO:0000256" key="7">
    <source>
        <dbReference type="SAM" id="MobiDB-lite"/>
    </source>
</evidence>
<reference evidence="8" key="1">
    <citation type="journal article" date="2014" name="Int. J. Syst. Evol. Microbiol.">
        <title>Complete genome sequence of Corynebacterium casei LMG S-19264T (=DSM 44701T), isolated from a smear-ripened cheese.</title>
        <authorList>
            <consortium name="US DOE Joint Genome Institute (JGI-PGF)"/>
            <person name="Walter F."/>
            <person name="Albersmeier A."/>
            <person name="Kalinowski J."/>
            <person name="Ruckert C."/>
        </authorList>
    </citation>
    <scope>NUCLEOTIDE SEQUENCE</scope>
    <source>
        <strain evidence="8">KCTC 22169</strain>
    </source>
</reference>
<evidence type="ECO:0000256" key="5">
    <source>
        <dbReference type="PIRSR" id="PIRSR001434-2"/>
    </source>
</evidence>
<name>A0A918NK75_9GAMM</name>
<protein>
    <recommendedName>
        <fullName evidence="4">O-succinylhomoserine sulfhydrylase</fullName>
        <shortName evidence="4">OSH sulfhydrylase</shortName>
        <shortName evidence="4">OSHS sulfhydrylase</shortName>
        <ecNumber evidence="4">2.5.1.-</ecNumber>
    </recommendedName>
</protein>
<evidence type="ECO:0000313" key="8">
    <source>
        <dbReference type="EMBL" id="GGX74386.1"/>
    </source>
</evidence>
<comment type="cofactor">
    <cofactor evidence="1 4 6">
        <name>pyridoxal 5'-phosphate</name>
        <dbReference type="ChEBI" id="CHEBI:597326"/>
    </cofactor>
</comment>
<dbReference type="EC" id="2.5.1.-" evidence="4"/>
<dbReference type="AlphaFoldDB" id="A0A918NK75"/>
<dbReference type="GO" id="GO:0016765">
    <property type="term" value="F:transferase activity, transferring alkyl or aryl (other than methyl) groups"/>
    <property type="evidence" value="ECO:0007669"/>
    <property type="project" value="UniProtKB-UniRule"/>
</dbReference>
<dbReference type="RefSeq" id="WP_189613490.1">
    <property type="nucleotide sequence ID" value="NZ_BMXR01000018.1"/>
</dbReference>
<gene>
    <name evidence="4 8" type="primary">metZ</name>
    <name evidence="8" type="ORF">GCM10007392_47200</name>
</gene>
<evidence type="ECO:0000256" key="4">
    <source>
        <dbReference type="HAMAP-Rule" id="MF_02056"/>
    </source>
</evidence>
<evidence type="ECO:0000256" key="3">
    <source>
        <dbReference type="ARBA" id="ARBA00022898"/>
    </source>
</evidence>
<accession>A0A918NK75</accession>
<evidence type="ECO:0000256" key="2">
    <source>
        <dbReference type="ARBA" id="ARBA00022679"/>
    </source>
</evidence>
<dbReference type="InterPro" id="IPR015422">
    <property type="entry name" value="PyrdxlP-dep_Trfase_small"/>
</dbReference>
<comment type="subunit">
    <text evidence="4">Homotetramer.</text>
</comment>
<proteinExistence type="inferred from homology"/>
<dbReference type="NCBIfam" id="TIGR01325">
    <property type="entry name" value="O_suc_HS_sulf"/>
    <property type="match status" value="1"/>
</dbReference>
<comment type="similarity">
    <text evidence="4">Belongs to the trans-sulfuration enzymes family. MetZ subfamily.</text>
</comment>
<evidence type="ECO:0000313" key="9">
    <source>
        <dbReference type="Proteomes" id="UP000626148"/>
    </source>
</evidence>
<dbReference type="SUPFAM" id="SSF53383">
    <property type="entry name" value="PLP-dependent transferases"/>
    <property type="match status" value="1"/>
</dbReference>
<dbReference type="PANTHER" id="PTHR11808">
    <property type="entry name" value="TRANS-SULFURATION ENZYME FAMILY MEMBER"/>
    <property type="match status" value="1"/>
</dbReference>
<dbReference type="GO" id="GO:0019346">
    <property type="term" value="P:transsulfuration"/>
    <property type="evidence" value="ECO:0007669"/>
    <property type="project" value="InterPro"/>
</dbReference>
<keyword evidence="2 4" id="KW-0808">Transferase</keyword>
<dbReference type="HAMAP" id="MF_02056">
    <property type="entry name" value="MetZ"/>
    <property type="match status" value="1"/>
</dbReference>
<dbReference type="CDD" id="cd00614">
    <property type="entry name" value="CGS_like"/>
    <property type="match status" value="1"/>
</dbReference>
<dbReference type="InterPro" id="IPR006234">
    <property type="entry name" value="O-succ-hSer_sulfhydrylase"/>
</dbReference>